<comment type="caution">
    <text evidence="1">The sequence shown here is derived from an EMBL/GenBank/DDBJ whole genome shotgun (WGS) entry which is preliminary data.</text>
</comment>
<organism evidence="1 2">
    <name type="scientific">Pyropia yezoensis</name>
    <name type="common">Susabi-nori</name>
    <name type="synonym">Porphyra yezoensis</name>
    <dbReference type="NCBI Taxonomy" id="2788"/>
    <lineage>
        <taxon>Eukaryota</taxon>
        <taxon>Rhodophyta</taxon>
        <taxon>Bangiophyceae</taxon>
        <taxon>Bangiales</taxon>
        <taxon>Bangiaceae</taxon>
        <taxon>Pyropia</taxon>
    </lineage>
</organism>
<evidence type="ECO:0000313" key="1">
    <source>
        <dbReference type="EMBL" id="KAK1869966.1"/>
    </source>
</evidence>
<protein>
    <submittedName>
        <fullName evidence="1">Uncharacterized protein</fullName>
    </submittedName>
</protein>
<sequence>MAVITVSSPDGEFATLNVPLGTTMATLTSLAAAELGLRPPLSFRLNGSPLAADAPSLESAGVADGDMLLAMPGFAAAAAAASGADPEEVARLADVAANFEAAIEYVPESFAPVVMLYPPPSAVLDASFTVMEDASFDMLLGLDMLKKHRMVIDLSRNALVVHDIAVPFLAERDIPKNLLGSEGAPAPSGEAAAGASSASAGGAPLGSPSSVSALRGLSAAAAAGAAAEARMTGGGAPSAAPRPAGLATPARAAPLGAPVAPRLAATAAAARSGGGGGARPAPVDETSVATLVGLGFSRAEAAQALSACGGNAELAANMLSQAKYGF</sequence>
<proteinExistence type="predicted"/>
<accession>A0ACC3CJ44</accession>
<keyword evidence="2" id="KW-1185">Reference proteome</keyword>
<gene>
    <name evidence="1" type="ORF">I4F81_012431</name>
</gene>
<dbReference type="Proteomes" id="UP000798662">
    <property type="component" value="Chromosome 3"/>
</dbReference>
<evidence type="ECO:0000313" key="2">
    <source>
        <dbReference type="Proteomes" id="UP000798662"/>
    </source>
</evidence>
<dbReference type="EMBL" id="CM020620">
    <property type="protein sequence ID" value="KAK1869966.1"/>
    <property type="molecule type" value="Genomic_DNA"/>
</dbReference>
<reference evidence="1" key="1">
    <citation type="submission" date="2019-11" db="EMBL/GenBank/DDBJ databases">
        <title>Nori genome reveals adaptations in red seaweeds to the harsh intertidal environment.</title>
        <authorList>
            <person name="Wang D."/>
            <person name="Mao Y."/>
        </authorList>
    </citation>
    <scope>NUCLEOTIDE SEQUENCE</scope>
    <source>
        <tissue evidence="1">Gametophyte</tissue>
    </source>
</reference>
<name>A0ACC3CJ44_PYRYE</name>